<dbReference type="Pfam" id="PF14226">
    <property type="entry name" value="DIOX_N"/>
    <property type="match status" value="1"/>
</dbReference>
<evidence type="ECO:0000313" key="5">
    <source>
        <dbReference type="EMBL" id="ELR16086.1"/>
    </source>
</evidence>
<keyword evidence="2" id="KW-0560">Oxidoreductase</keyword>
<dbReference type="RefSeq" id="XP_004338099.1">
    <property type="nucleotide sequence ID" value="XM_004338051.1"/>
</dbReference>
<dbReference type="GeneID" id="14916746"/>
<feature type="domain" description="Non-haem dioxygenase N-terminal" evidence="4">
    <location>
        <begin position="3"/>
        <end position="109"/>
    </location>
</feature>
<dbReference type="PANTHER" id="PTHR10209">
    <property type="entry name" value="OXIDOREDUCTASE, 2OG-FE II OXYGENASE FAMILY PROTEIN"/>
    <property type="match status" value="1"/>
</dbReference>
<dbReference type="SUPFAM" id="SSF51197">
    <property type="entry name" value="Clavaminate synthase-like"/>
    <property type="match status" value="1"/>
</dbReference>
<dbReference type="AlphaFoldDB" id="L8GVK8"/>
<protein>
    <submittedName>
        <fullName evidence="5">X7, putative</fullName>
    </submittedName>
</protein>
<dbReference type="GO" id="GO:0046872">
    <property type="term" value="F:metal ion binding"/>
    <property type="evidence" value="ECO:0007669"/>
    <property type="project" value="UniProtKB-KW"/>
</dbReference>
<dbReference type="OrthoDB" id="10248513at2759"/>
<evidence type="ECO:0000259" key="4">
    <source>
        <dbReference type="Pfam" id="PF14226"/>
    </source>
</evidence>
<dbReference type="Proteomes" id="UP000011083">
    <property type="component" value="Unassembled WGS sequence"/>
</dbReference>
<organism evidence="5 6">
    <name type="scientific">Acanthamoeba castellanii (strain ATCC 30010 / Neff)</name>
    <dbReference type="NCBI Taxonomy" id="1257118"/>
    <lineage>
        <taxon>Eukaryota</taxon>
        <taxon>Amoebozoa</taxon>
        <taxon>Discosea</taxon>
        <taxon>Longamoebia</taxon>
        <taxon>Centramoebida</taxon>
        <taxon>Acanthamoebidae</taxon>
        <taxon>Acanthamoeba</taxon>
    </lineage>
</organism>
<dbReference type="InterPro" id="IPR027443">
    <property type="entry name" value="IPNS-like_sf"/>
</dbReference>
<dbReference type="OMA" id="HQPDPKC"/>
<keyword evidence="3" id="KW-0408">Iron</keyword>
<evidence type="ECO:0000313" key="6">
    <source>
        <dbReference type="Proteomes" id="UP000011083"/>
    </source>
</evidence>
<proteinExistence type="predicted"/>
<sequence>MELPVFDMAPFLTAGASSDEVQTLCRQMAECMHESGVLIVKDPRVSMQDNETFLSMLERYFEQPAEIKKQDERPEIYYQVGATPEFIENARCGKEPECLNRIDEMPEEDRPHKPLCPDAKERFFWRMGERPEKTEFASLNAEPVVPANFPEWSTVMNQWGSKLLTAVSTVAEMLALGLELDQHAFTQLMHCAPHLLAPTGTNLAKHGAKDTIYAGFHYDLSFLTIHGKSRFPGLYIWLRTGRKMLGGKQLEILTGGHVEAGYHEVVCAPETLTAIEKARESGRSLYRISSTLFSHIASDNVMQPLGKYGESEAVRAKYPPIKAGHQVQAELNAIKLAAVKQDA</sequence>
<name>L8GVK8_ACACF</name>
<evidence type="ECO:0000256" key="1">
    <source>
        <dbReference type="ARBA" id="ARBA00022723"/>
    </source>
</evidence>
<keyword evidence="1" id="KW-0479">Metal-binding</keyword>
<dbReference type="VEuPathDB" id="AmoebaDB:ACA1_224870"/>
<evidence type="ECO:0000256" key="2">
    <source>
        <dbReference type="ARBA" id="ARBA00023002"/>
    </source>
</evidence>
<dbReference type="Gene3D" id="2.60.120.330">
    <property type="entry name" value="B-lactam Antibiotic, Isopenicillin N Synthase, Chain"/>
    <property type="match status" value="1"/>
</dbReference>
<dbReference type="STRING" id="1257118.L8GVK8"/>
<gene>
    <name evidence="5" type="ORF">ACA1_224870</name>
</gene>
<reference evidence="5 6" key="1">
    <citation type="journal article" date="2013" name="Genome Biol.">
        <title>Genome of Acanthamoeba castellanii highlights extensive lateral gene transfer and early evolution of tyrosine kinase signaling.</title>
        <authorList>
            <person name="Clarke M."/>
            <person name="Lohan A.J."/>
            <person name="Liu B."/>
            <person name="Lagkouvardos I."/>
            <person name="Roy S."/>
            <person name="Zafar N."/>
            <person name="Bertelli C."/>
            <person name="Schilde C."/>
            <person name="Kianianmomeni A."/>
            <person name="Burglin T.R."/>
            <person name="Frech C."/>
            <person name="Turcotte B."/>
            <person name="Kopec K.O."/>
            <person name="Synnott J.M."/>
            <person name="Choo C."/>
            <person name="Paponov I."/>
            <person name="Finkler A."/>
            <person name="Soon Heng Tan C."/>
            <person name="Hutchins A.P."/>
            <person name="Weinmeier T."/>
            <person name="Rattei T."/>
            <person name="Chu J.S."/>
            <person name="Gimenez G."/>
            <person name="Irimia M."/>
            <person name="Rigden D.J."/>
            <person name="Fitzpatrick D.A."/>
            <person name="Lorenzo-Morales J."/>
            <person name="Bateman A."/>
            <person name="Chiu C.H."/>
            <person name="Tang P."/>
            <person name="Hegemann P."/>
            <person name="Fromm H."/>
            <person name="Raoult D."/>
            <person name="Greub G."/>
            <person name="Miranda-Saavedra D."/>
            <person name="Chen N."/>
            <person name="Nash P."/>
            <person name="Ginger M.L."/>
            <person name="Horn M."/>
            <person name="Schaap P."/>
            <person name="Caler L."/>
            <person name="Loftus B."/>
        </authorList>
    </citation>
    <scope>NUCLEOTIDE SEQUENCE [LARGE SCALE GENOMIC DNA]</scope>
    <source>
        <strain evidence="5 6">Neff</strain>
    </source>
</reference>
<dbReference type="EMBL" id="KB008010">
    <property type="protein sequence ID" value="ELR16086.1"/>
    <property type="molecule type" value="Genomic_DNA"/>
</dbReference>
<dbReference type="KEGG" id="acan:ACA1_224870"/>
<dbReference type="InterPro" id="IPR026992">
    <property type="entry name" value="DIOX_N"/>
</dbReference>
<dbReference type="PANTHER" id="PTHR10209:SF874">
    <property type="entry name" value="2-OXOGLUTARATE (2OG) AND FE(II)-DEPENDENT OXYGENASE SUPERFAMILY PROTEIN"/>
    <property type="match status" value="1"/>
</dbReference>
<dbReference type="GO" id="GO:0016491">
    <property type="term" value="F:oxidoreductase activity"/>
    <property type="evidence" value="ECO:0007669"/>
    <property type="project" value="UniProtKB-KW"/>
</dbReference>
<evidence type="ECO:0000256" key="3">
    <source>
        <dbReference type="ARBA" id="ARBA00023004"/>
    </source>
</evidence>
<accession>L8GVK8</accession>
<keyword evidence="6" id="KW-1185">Reference proteome</keyword>